<proteinExistence type="predicted"/>
<accession>K9XZ38</accession>
<name>K9XZ38_STAC7</name>
<sequence length="123" mass="13402">MYRNFLETLKAKFTNLLTIALLLTGLVFGNLLYSVPATANSLTAEAESYAQERNTNGSSTETRSIPTQVKDAFGGAKDTFTEGTKNAQKEVENLDSESLSKQKMGLKGNTNNKIGDYQNNLAN</sequence>
<evidence type="ECO:0000313" key="2">
    <source>
        <dbReference type="EMBL" id="AFZ37865.1"/>
    </source>
</evidence>
<evidence type="ECO:0000313" key="3">
    <source>
        <dbReference type="Proteomes" id="UP000010473"/>
    </source>
</evidence>
<protein>
    <submittedName>
        <fullName evidence="2">Uncharacterized protein</fullName>
    </submittedName>
</protein>
<evidence type="ECO:0000256" key="1">
    <source>
        <dbReference type="SAM" id="MobiDB-lite"/>
    </source>
</evidence>
<dbReference type="EMBL" id="CP003653">
    <property type="protein sequence ID" value="AFZ37865.1"/>
    <property type="molecule type" value="Genomic_DNA"/>
</dbReference>
<reference evidence="3" key="1">
    <citation type="journal article" date="2013" name="Proc. Natl. Acad. Sci. U.S.A.">
        <title>Improving the coverage of the cyanobacterial phylum using diversity-driven genome sequencing.</title>
        <authorList>
            <person name="Shih P.M."/>
            <person name="Wu D."/>
            <person name="Latifi A."/>
            <person name="Axen S.D."/>
            <person name="Fewer D.P."/>
            <person name="Talla E."/>
            <person name="Calteau A."/>
            <person name="Cai F."/>
            <person name="Tandeau de Marsac N."/>
            <person name="Rippka R."/>
            <person name="Herdman M."/>
            <person name="Sivonen K."/>
            <person name="Coursin T."/>
            <person name="Laurent T."/>
            <person name="Goodwin L."/>
            <person name="Nolan M."/>
            <person name="Davenport K.W."/>
            <person name="Han C.S."/>
            <person name="Rubin E.M."/>
            <person name="Eisen J.A."/>
            <person name="Woyke T."/>
            <person name="Gugger M."/>
            <person name="Kerfeld C.A."/>
        </authorList>
    </citation>
    <scope>NUCLEOTIDE SEQUENCE [LARGE SCALE GENOMIC DNA]</scope>
    <source>
        <strain evidence="3">ATCC 29371 / PCC 7437</strain>
    </source>
</reference>
<keyword evidence="3" id="KW-1185">Reference proteome</keyword>
<dbReference type="RefSeq" id="WP_015195519.1">
    <property type="nucleotide sequence ID" value="NC_019748.1"/>
</dbReference>
<dbReference type="OrthoDB" id="9857018at2"/>
<dbReference type="KEGG" id="scs:Sta7437_4396"/>
<dbReference type="HOGENOM" id="CLU_2013857_0_0_3"/>
<gene>
    <name evidence="2" type="ordered locus">Sta7437_4396</name>
</gene>
<dbReference type="AlphaFoldDB" id="K9XZ38"/>
<dbReference type="Proteomes" id="UP000010473">
    <property type="component" value="Chromosome"/>
</dbReference>
<feature type="region of interest" description="Disordered" evidence="1">
    <location>
        <begin position="75"/>
        <end position="123"/>
    </location>
</feature>
<feature type="compositionally biased region" description="Polar residues" evidence="1">
    <location>
        <begin position="108"/>
        <end position="123"/>
    </location>
</feature>
<organism evidence="2 3">
    <name type="scientific">Stanieria cyanosphaera (strain ATCC 29371 / PCC 7437)</name>
    <dbReference type="NCBI Taxonomy" id="111780"/>
    <lineage>
        <taxon>Bacteria</taxon>
        <taxon>Bacillati</taxon>
        <taxon>Cyanobacteriota</taxon>
        <taxon>Cyanophyceae</taxon>
        <taxon>Pleurocapsales</taxon>
        <taxon>Dermocarpellaceae</taxon>
        <taxon>Stanieria</taxon>
    </lineage>
</organism>